<dbReference type="PROSITE" id="PS00211">
    <property type="entry name" value="ABC_TRANSPORTER_1"/>
    <property type="match status" value="1"/>
</dbReference>
<organism evidence="11 12">
    <name type="scientific">Micromonospora sonneratiae</name>
    <dbReference type="NCBI Taxonomy" id="1184706"/>
    <lineage>
        <taxon>Bacteria</taxon>
        <taxon>Bacillati</taxon>
        <taxon>Actinomycetota</taxon>
        <taxon>Actinomycetes</taxon>
        <taxon>Micromonosporales</taxon>
        <taxon>Micromonosporaceae</taxon>
        <taxon>Micromonospora</taxon>
    </lineage>
</organism>
<evidence type="ECO:0000256" key="1">
    <source>
        <dbReference type="ARBA" id="ARBA00004413"/>
    </source>
</evidence>
<sequence>MAMPAIEAEHVGRLFRDRKGRTTGLRDLSLEVERGHVLALLGPNGAGKTTAVRGLSTLARFDTGRARVAGFDVGREAGQVRRRIGLVGQYAALDDLLSARQNLVLFGRLRGLRTAAARQRADALLEQFALVDAADRPVTGFSGGMRRRLDLAVGLITPPQVLFVDEPTTGLDPQSRRDVWDAIRALLTDGTTVLLTTQYLEEADALADEVVILADGRVIASGTPDELKDMIGPRIAHLRFETAQDCAAAREALSLAPDALAQDRDASVLSIPAVDGSRTLTTLVQRLAAAGLHPAEITLRKPSLDEVFLTLTNTSTAVANHSTGECA</sequence>
<evidence type="ECO:0000256" key="3">
    <source>
        <dbReference type="ARBA" id="ARBA00022475"/>
    </source>
</evidence>
<dbReference type="SMART" id="SM00382">
    <property type="entry name" value="AAA"/>
    <property type="match status" value="1"/>
</dbReference>
<reference evidence="12" key="1">
    <citation type="journal article" date="2019" name="Int. J. Syst. Evol. Microbiol.">
        <title>The Global Catalogue of Microorganisms (GCM) 10K type strain sequencing project: providing services to taxonomists for standard genome sequencing and annotation.</title>
        <authorList>
            <consortium name="The Broad Institute Genomics Platform"/>
            <consortium name="The Broad Institute Genome Sequencing Center for Infectious Disease"/>
            <person name="Wu L."/>
            <person name="Ma J."/>
        </authorList>
    </citation>
    <scope>NUCLEOTIDE SEQUENCE [LARGE SCALE GENOMIC DNA]</scope>
    <source>
        <strain evidence="12">JCM 31037</strain>
    </source>
</reference>
<dbReference type="PANTHER" id="PTHR42711:SF19">
    <property type="entry name" value="DOXORUBICIN RESISTANCE ATP-BINDING PROTEIN DRRA"/>
    <property type="match status" value="1"/>
</dbReference>
<comment type="caution">
    <text evidence="11">The sequence shown here is derived from an EMBL/GenBank/DDBJ whole genome shotgun (WGS) entry which is preliminary data.</text>
</comment>
<keyword evidence="3" id="KW-1003">Cell membrane</keyword>
<dbReference type="RefSeq" id="WP_377568892.1">
    <property type="nucleotide sequence ID" value="NZ_JBHTMP010000009.1"/>
</dbReference>
<evidence type="ECO:0000256" key="4">
    <source>
        <dbReference type="ARBA" id="ARBA00022741"/>
    </source>
</evidence>
<evidence type="ECO:0000313" key="12">
    <source>
        <dbReference type="Proteomes" id="UP001597260"/>
    </source>
</evidence>
<dbReference type="InterPro" id="IPR003593">
    <property type="entry name" value="AAA+_ATPase"/>
</dbReference>
<keyword evidence="12" id="KW-1185">Reference proteome</keyword>
<dbReference type="InterPro" id="IPR003439">
    <property type="entry name" value="ABC_transporter-like_ATP-bd"/>
</dbReference>
<dbReference type="Proteomes" id="UP001597260">
    <property type="component" value="Unassembled WGS sequence"/>
</dbReference>
<evidence type="ECO:0000256" key="9">
    <source>
        <dbReference type="ARBA" id="ARBA00049985"/>
    </source>
</evidence>
<feature type="domain" description="ABC transporter" evidence="10">
    <location>
        <begin position="6"/>
        <end position="240"/>
    </location>
</feature>
<dbReference type="Pfam" id="PF00005">
    <property type="entry name" value="ABC_tran"/>
    <property type="match status" value="1"/>
</dbReference>
<dbReference type="EMBL" id="JBHTMP010000009">
    <property type="protein sequence ID" value="MFD1321094.1"/>
    <property type="molecule type" value="Genomic_DNA"/>
</dbReference>
<dbReference type="PROSITE" id="PS50893">
    <property type="entry name" value="ABC_TRANSPORTER_2"/>
    <property type="match status" value="1"/>
</dbReference>
<evidence type="ECO:0000256" key="5">
    <source>
        <dbReference type="ARBA" id="ARBA00022840"/>
    </source>
</evidence>
<dbReference type="InterPro" id="IPR027417">
    <property type="entry name" value="P-loop_NTPase"/>
</dbReference>
<accession>A0ABW3YA33</accession>
<dbReference type="SUPFAM" id="SSF52540">
    <property type="entry name" value="P-loop containing nucleoside triphosphate hydrolases"/>
    <property type="match status" value="1"/>
</dbReference>
<protein>
    <submittedName>
        <fullName evidence="11">ATP-binding cassette domain-containing protein</fullName>
    </submittedName>
</protein>
<dbReference type="InterPro" id="IPR050763">
    <property type="entry name" value="ABC_transporter_ATP-binding"/>
</dbReference>
<name>A0ABW3YA33_9ACTN</name>
<evidence type="ECO:0000256" key="6">
    <source>
        <dbReference type="ARBA" id="ARBA00022967"/>
    </source>
</evidence>
<keyword evidence="4" id="KW-0547">Nucleotide-binding</keyword>
<evidence type="ECO:0000259" key="10">
    <source>
        <dbReference type="PROSITE" id="PS50893"/>
    </source>
</evidence>
<dbReference type="InterPro" id="IPR017871">
    <property type="entry name" value="ABC_transporter-like_CS"/>
</dbReference>
<evidence type="ECO:0000256" key="8">
    <source>
        <dbReference type="ARBA" id="ARBA00023251"/>
    </source>
</evidence>
<keyword evidence="2" id="KW-0813">Transport</keyword>
<keyword evidence="6" id="KW-1278">Translocase</keyword>
<keyword evidence="7" id="KW-0472">Membrane</keyword>
<dbReference type="PANTHER" id="PTHR42711">
    <property type="entry name" value="ABC TRANSPORTER ATP-BINDING PROTEIN"/>
    <property type="match status" value="1"/>
</dbReference>
<evidence type="ECO:0000313" key="11">
    <source>
        <dbReference type="EMBL" id="MFD1321094.1"/>
    </source>
</evidence>
<proteinExistence type="inferred from homology"/>
<dbReference type="NCBIfam" id="TIGR01188">
    <property type="entry name" value="drrA"/>
    <property type="match status" value="1"/>
</dbReference>
<keyword evidence="8" id="KW-0046">Antibiotic resistance</keyword>
<evidence type="ECO:0000256" key="7">
    <source>
        <dbReference type="ARBA" id="ARBA00023136"/>
    </source>
</evidence>
<gene>
    <name evidence="11" type="ORF">ACFQ4H_08340</name>
</gene>
<comment type="subcellular location">
    <subcellularLocation>
        <location evidence="1">Cell membrane</location>
        <topology evidence="1">Peripheral membrane protein</topology>
        <orientation evidence="1">Cytoplasmic side</orientation>
    </subcellularLocation>
</comment>
<comment type="similarity">
    <text evidence="9">Belongs to the ABC transporter superfamily. Drug exporter-1 (DrugE1) (TC 3.A.1.105) family.</text>
</comment>
<dbReference type="InterPro" id="IPR005894">
    <property type="entry name" value="DrrA"/>
</dbReference>
<evidence type="ECO:0000256" key="2">
    <source>
        <dbReference type="ARBA" id="ARBA00022448"/>
    </source>
</evidence>
<dbReference type="GO" id="GO:0005524">
    <property type="term" value="F:ATP binding"/>
    <property type="evidence" value="ECO:0007669"/>
    <property type="project" value="UniProtKB-KW"/>
</dbReference>
<dbReference type="Gene3D" id="3.40.50.300">
    <property type="entry name" value="P-loop containing nucleotide triphosphate hydrolases"/>
    <property type="match status" value="1"/>
</dbReference>
<keyword evidence="5 11" id="KW-0067">ATP-binding</keyword>